<name>D7KBQ8_ARALL</name>
<evidence type="ECO:0000313" key="3">
    <source>
        <dbReference type="Proteomes" id="UP000008694"/>
    </source>
</evidence>
<dbReference type="InterPro" id="IPR017451">
    <property type="entry name" value="F-box-assoc_interact_dom"/>
</dbReference>
<dbReference type="Pfam" id="PF07734">
    <property type="entry name" value="FBA_1"/>
    <property type="match status" value="2"/>
</dbReference>
<organism evidence="3">
    <name type="scientific">Arabidopsis lyrata subsp. lyrata</name>
    <name type="common">Lyre-leaved rock-cress</name>
    <dbReference type="NCBI Taxonomy" id="81972"/>
    <lineage>
        <taxon>Eukaryota</taxon>
        <taxon>Viridiplantae</taxon>
        <taxon>Streptophyta</taxon>
        <taxon>Embryophyta</taxon>
        <taxon>Tracheophyta</taxon>
        <taxon>Spermatophyta</taxon>
        <taxon>Magnoliopsida</taxon>
        <taxon>eudicotyledons</taxon>
        <taxon>Gunneridae</taxon>
        <taxon>Pentapetalae</taxon>
        <taxon>rosids</taxon>
        <taxon>malvids</taxon>
        <taxon>Brassicales</taxon>
        <taxon>Brassicaceae</taxon>
        <taxon>Camelineae</taxon>
        <taxon>Arabidopsis</taxon>
    </lineage>
</organism>
<dbReference type="AlphaFoldDB" id="D7KBQ8"/>
<reference evidence="3" key="1">
    <citation type="journal article" date="2011" name="Nat. Genet.">
        <title>The Arabidopsis lyrata genome sequence and the basis of rapid genome size change.</title>
        <authorList>
            <person name="Hu T.T."/>
            <person name="Pattyn P."/>
            <person name="Bakker E.G."/>
            <person name="Cao J."/>
            <person name="Cheng J.-F."/>
            <person name="Clark R.M."/>
            <person name="Fahlgren N."/>
            <person name="Fawcett J.A."/>
            <person name="Grimwood J."/>
            <person name="Gundlach H."/>
            <person name="Haberer G."/>
            <person name="Hollister J.D."/>
            <person name="Ossowski S."/>
            <person name="Ottilar R.P."/>
            <person name="Salamov A.A."/>
            <person name="Schneeberger K."/>
            <person name="Spannagl M."/>
            <person name="Wang X."/>
            <person name="Yang L."/>
            <person name="Nasrallah M.E."/>
            <person name="Bergelson J."/>
            <person name="Carrington J.C."/>
            <person name="Gaut B.S."/>
            <person name="Schmutz J."/>
            <person name="Mayer K.F.X."/>
            <person name="Van de Peer Y."/>
            <person name="Grigoriev I.V."/>
            <person name="Nordborg M."/>
            <person name="Weigel D."/>
            <person name="Guo Y.-L."/>
        </authorList>
    </citation>
    <scope>NUCLEOTIDE SEQUENCE [LARGE SCALE GENOMIC DNA]</scope>
    <source>
        <strain evidence="3">cv. MN47</strain>
    </source>
</reference>
<feature type="domain" description="F-box associated beta-propeller type 1" evidence="1">
    <location>
        <begin position="21"/>
        <end position="100"/>
    </location>
</feature>
<proteinExistence type="predicted"/>
<sequence>MEGTGSFAKKHSANAPKESLIIMLIDSRVYLLRINLHGIHNNVAPSVKIPFSKSSSQVEVDIRDIFHCDGLLLCTTKDNRLVVWNPCSGETKWIKLERATRNPTSMSNGISFLADKQHKVVVFCERYCNLNNTIYFVGENKHVQVDCHGGDSTLRLSYSLLMNYVPSLAQIQQGTVLPPRT</sequence>
<dbReference type="NCBIfam" id="TIGR01640">
    <property type="entry name" value="F_box_assoc_1"/>
    <property type="match status" value="1"/>
</dbReference>
<protein>
    <recommendedName>
        <fullName evidence="1">F-box associated beta-propeller type 1 domain-containing protein</fullName>
    </recommendedName>
</protein>
<dbReference type="Gramene" id="scaffold_103068.1">
    <property type="protein sequence ID" value="scaffold_103068.1"/>
    <property type="gene ID" value="scaffold_103068.1"/>
</dbReference>
<feature type="domain" description="F-box associated beta-propeller type 1" evidence="1">
    <location>
        <begin position="108"/>
        <end position="171"/>
    </location>
</feature>
<gene>
    <name evidence="2" type="ORF">ARALYDRAFT_890274</name>
</gene>
<dbReference type="InterPro" id="IPR006527">
    <property type="entry name" value="F-box-assoc_dom_typ1"/>
</dbReference>
<dbReference type="EMBL" id="GL348713">
    <property type="protein sequence ID" value="EFH69729.1"/>
    <property type="molecule type" value="Genomic_DNA"/>
</dbReference>
<dbReference type="HOGENOM" id="CLU_1490983_0_0_1"/>
<evidence type="ECO:0000259" key="1">
    <source>
        <dbReference type="Pfam" id="PF07734"/>
    </source>
</evidence>
<evidence type="ECO:0000313" key="2">
    <source>
        <dbReference type="EMBL" id="EFH69729.1"/>
    </source>
</evidence>
<keyword evidence="3" id="KW-1185">Reference proteome</keyword>
<dbReference type="Proteomes" id="UP000008694">
    <property type="component" value="Unassembled WGS sequence"/>
</dbReference>
<accession>D7KBQ8</accession>